<proteinExistence type="predicted"/>
<gene>
    <name evidence="1" type="ORF">AVEN_129514_1</name>
</gene>
<dbReference type="EMBL" id="BGPR01001423">
    <property type="protein sequence ID" value="GBM53515.1"/>
    <property type="molecule type" value="Genomic_DNA"/>
</dbReference>
<evidence type="ECO:0000313" key="2">
    <source>
        <dbReference type="Proteomes" id="UP000499080"/>
    </source>
</evidence>
<reference evidence="1 2" key="1">
    <citation type="journal article" date="2019" name="Sci. Rep.">
        <title>Orb-weaving spider Araneus ventricosus genome elucidates the spidroin gene catalogue.</title>
        <authorList>
            <person name="Kono N."/>
            <person name="Nakamura H."/>
            <person name="Ohtoshi R."/>
            <person name="Moran D.A.P."/>
            <person name="Shinohara A."/>
            <person name="Yoshida Y."/>
            <person name="Fujiwara M."/>
            <person name="Mori M."/>
            <person name="Tomita M."/>
            <person name="Arakawa K."/>
        </authorList>
    </citation>
    <scope>NUCLEOTIDE SEQUENCE [LARGE SCALE GENOMIC DNA]</scope>
</reference>
<organism evidence="1 2">
    <name type="scientific">Araneus ventricosus</name>
    <name type="common">Orbweaver spider</name>
    <name type="synonym">Epeira ventricosa</name>
    <dbReference type="NCBI Taxonomy" id="182803"/>
    <lineage>
        <taxon>Eukaryota</taxon>
        <taxon>Metazoa</taxon>
        <taxon>Ecdysozoa</taxon>
        <taxon>Arthropoda</taxon>
        <taxon>Chelicerata</taxon>
        <taxon>Arachnida</taxon>
        <taxon>Araneae</taxon>
        <taxon>Araneomorphae</taxon>
        <taxon>Entelegynae</taxon>
        <taxon>Araneoidea</taxon>
        <taxon>Araneidae</taxon>
        <taxon>Araneus</taxon>
    </lineage>
</organism>
<comment type="caution">
    <text evidence="1">The sequence shown here is derived from an EMBL/GenBank/DDBJ whole genome shotgun (WGS) entry which is preliminary data.</text>
</comment>
<name>A0A4Y2GLD8_ARAVE</name>
<protein>
    <submittedName>
        <fullName evidence="1">Uncharacterized protein</fullName>
    </submittedName>
</protein>
<sequence>MPLKKRSVSSSSKIIQYQVRLGSSLKRVRRVAFLTKRERSCFIIADRLRLDSDKTGFATSERYLREIKWSLASETLLVFCELRNLIKRRNASRCFVNQYFALETHPLWSGFRFRLTRGHGLPDGRHDLLFKGRSYDDPLNFSLDLYLSTTVDSAEYDRG</sequence>
<accession>A0A4Y2GLD8</accession>
<evidence type="ECO:0000313" key="1">
    <source>
        <dbReference type="EMBL" id="GBM53515.1"/>
    </source>
</evidence>
<keyword evidence="2" id="KW-1185">Reference proteome</keyword>
<dbReference type="AlphaFoldDB" id="A0A4Y2GLD8"/>
<dbReference type="Proteomes" id="UP000499080">
    <property type="component" value="Unassembled WGS sequence"/>
</dbReference>